<reference evidence="2 3" key="1">
    <citation type="journal article" date="2023" name="Hortic Res">
        <title>Pangenome of water caltrop reveals structural variations and asymmetric subgenome divergence after allopolyploidization.</title>
        <authorList>
            <person name="Zhang X."/>
            <person name="Chen Y."/>
            <person name="Wang L."/>
            <person name="Yuan Y."/>
            <person name="Fang M."/>
            <person name="Shi L."/>
            <person name="Lu R."/>
            <person name="Comes H.P."/>
            <person name="Ma Y."/>
            <person name="Chen Y."/>
            <person name="Huang G."/>
            <person name="Zhou Y."/>
            <person name="Zheng Z."/>
            <person name="Qiu Y."/>
        </authorList>
    </citation>
    <scope>NUCLEOTIDE SEQUENCE [LARGE SCALE GENOMIC DNA]</scope>
    <source>
        <tissue evidence="2">Roots</tissue>
    </source>
</reference>
<dbReference type="Proteomes" id="UP001345219">
    <property type="component" value="Chromosome 22"/>
</dbReference>
<name>A0AAN7KUM1_9MYRT</name>
<dbReference type="AlphaFoldDB" id="A0AAN7KUM1"/>
<evidence type="ECO:0000256" key="1">
    <source>
        <dbReference type="SAM" id="MobiDB-lite"/>
    </source>
</evidence>
<evidence type="ECO:0000313" key="2">
    <source>
        <dbReference type="EMBL" id="KAK4772884.1"/>
    </source>
</evidence>
<keyword evidence="3" id="KW-1185">Reference proteome</keyword>
<feature type="region of interest" description="Disordered" evidence="1">
    <location>
        <begin position="59"/>
        <end position="89"/>
    </location>
</feature>
<dbReference type="EMBL" id="JAXIOK010000004">
    <property type="protein sequence ID" value="KAK4772884.1"/>
    <property type="molecule type" value="Genomic_DNA"/>
</dbReference>
<proteinExistence type="predicted"/>
<organism evidence="2 3">
    <name type="scientific">Trapa incisa</name>
    <dbReference type="NCBI Taxonomy" id="236973"/>
    <lineage>
        <taxon>Eukaryota</taxon>
        <taxon>Viridiplantae</taxon>
        <taxon>Streptophyta</taxon>
        <taxon>Embryophyta</taxon>
        <taxon>Tracheophyta</taxon>
        <taxon>Spermatophyta</taxon>
        <taxon>Magnoliopsida</taxon>
        <taxon>eudicotyledons</taxon>
        <taxon>Gunneridae</taxon>
        <taxon>Pentapetalae</taxon>
        <taxon>rosids</taxon>
        <taxon>malvids</taxon>
        <taxon>Myrtales</taxon>
        <taxon>Lythraceae</taxon>
        <taxon>Trapa</taxon>
    </lineage>
</organism>
<comment type="caution">
    <text evidence="2">The sequence shown here is derived from an EMBL/GenBank/DDBJ whole genome shotgun (WGS) entry which is preliminary data.</text>
</comment>
<sequence>MVSSMFVPSISCSPPFSGCSFRKHGGSPLVSFRFSSSGSEWKKGFKRLALPVSAAAADSPPSTVLVTGADGRTVPKMKPGFDPGKGERPEFYLEEGALREQVDWIGKM</sequence>
<accession>A0AAN7KUM1</accession>
<gene>
    <name evidence="2" type="ORF">SAY87_027903</name>
</gene>
<evidence type="ECO:0000313" key="3">
    <source>
        <dbReference type="Proteomes" id="UP001345219"/>
    </source>
</evidence>
<protein>
    <submittedName>
        <fullName evidence="2">Uncharacterized protein</fullName>
    </submittedName>
</protein>